<feature type="domain" description="DUF4296" evidence="2">
    <location>
        <begin position="27"/>
        <end position="108"/>
    </location>
</feature>
<dbReference type="PROSITE" id="PS51257">
    <property type="entry name" value="PROKAR_LIPOPROTEIN"/>
    <property type="match status" value="1"/>
</dbReference>
<organism evidence="3 4">
    <name type="scientific">Autumnicola musiva</name>
    <dbReference type="NCBI Taxonomy" id="3075589"/>
    <lineage>
        <taxon>Bacteria</taxon>
        <taxon>Pseudomonadati</taxon>
        <taxon>Bacteroidota</taxon>
        <taxon>Flavobacteriia</taxon>
        <taxon>Flavobacteriales</taxon>
        <taxon>Flavobacteriaceae</taxon>
        <taxon>Autumnicola</taxon>
    </lineage>
</organism>
<evidence type="ECO:0000256" key="1">
    <source>
        <dbReference type="SAM" id="MobiDB-lite"/>
    </source>
</evidence>
<proteinExistence type="predicted"/>
<evidence type="ECO:0000313" key="3">
    <source>
        <dbReference type="EMBL" id="MDT0675137.1"/>
    </source>
</evidence>
<dbReference type="EMBL" id="JAVRHK010000001">
    <property type="protein sequence ID" value="MDT0675137.1"/>
    <property type="molecule type" value="Genomic_DNA"/>
</dbReference>
<evidence type="ECO:0000259" key="2">
    <source>
        <dbReference type="Pfam" id="PF14129"/>
    </source>
</evidence>
<evidence type="ECO:0000313" key="4">
    <source>
        <dbReference type="Proteomes" id="UP001262582"/>
    </source>
</evidence>
<protein>
    <submittedName>
        <fullName evidence="3">DUF4296 domain-containing protein</fullName>
    </submittedName>
</protein>
<dbReference type="Proteomes" id="UP001262582">
    <property type="component" value="Unassembled WGS sequence"/>
</dbReference>
<sequence length="162" mass="19027">MKKKLSVLFISLLLISACQDIERTERPDNLIGEDKMVDVLTELSILQSARNLNRNIIEEAGIQPENYIYKKYNIDSLQFQESNDYYSENFTIYEGIFQRVKERLEKIKTIRDSIREEEVRIEDSIARMDSIHRDSIKELPGEDAISPDSLAPPVKYRRNREN</sequence>
<gene>
    <name evidence="3" type="ORF">RM539_00890</name>
</gene>
<dbReference type="RefSeq" id="WP_311501581.1">
    <property type="nucleotide sequence ID" value="NZ_JAVRHK010000001.1"/>
</dbReference>
<reference evidence="3 4" key="1">
    <citation type="submission" date="2023-09" db="EMBL/GenBank/DDBJ databases">
        <authorList>
            <person name="Rey-Velasco X."/>
        </authorList>
    </citation>
    <scope>NUCLEOTIDE SEQUENCE [LARGE SCALE GENOMIC DNA]</scope>
    <source>
        <strain evidence="3 4">F117</strain>
    </source>
</reference>
<comment type="caution">
    <text evidence="3">The sequence shown here is derived from an EMBL/GenBank/DDBJ whole genome shotgun (WGS) entry which is preliminary data.</text>
</comment>
<dbReference type="InterPro" id="IPR025381">
    <property type="entry name" value="DUF4296"/>
</dbReference>
<accession>A0ABU3D0V3</accession>
<dbReference type="Pfam" id="PF14129">
    <property type="entry name" value="DUF4296"/>
    <property type="match status" value="1"/>
</dbReference>
<keyword evidence="4" id="KW-1185">Reference proteome</keyword>
<name>A0ABU3D0V3_9FLAO</name>
<feature type="region of interest" description="Disordered" evidence="1">
    <location>
        <begin position="137"/>
        <end position="162"/>
    </location>
</feature>